<dbReference type="InterPro" id="IPR011659">
    <property type="entry name" value="WD40"/>
</dbReference>
<dbReference type="PANTHER" id="PTHR36842">
    <property type="entry name" value="PROTEIN TOLB HOMOLOG"/>
    <property type="match status" value="1"/>
</dbReference>
<dbReference type="InterPro" id="IPR011042">
    <property type="entry name" value="6-blade_b-propeller_TolB-like"/>
</dbReference>
<feature type="non-terminal residue" evidence="2">
    <location>
        <position position="1"/>
    </location>
</feature>
<feature type="non-terminal residue" evidence="2">
    <location>
        <position position="392"/>
    </location>
</feature>
<accession>A0A382LYL5</accession>
<gene>
    <name evidence="2" type="ORF">METZ01_LOCUS294487</name>
</gene>
<dbReference type="SUPFAM" id="SSF69304">
    <property type="entry name" value="Tricorn protease N-terminal domain"/>
    <property type="match status" value="1"/>
</dbReference>
<reference evidence="2" key="1">
    <citation type="submission" date="2018-05" db="EMBL/GenBank/DDBJ databases">
        <authorList>
            <person name="Lanie J.A."/>
            <person name="Ng W.-L."/>
            <person name="Kazmierczak K.M."/>
            <person name="Andrzejewski T.M."/>
            <person name="Davidsen T.M."/>
            <person name="Wayne K.J."/>
            <person name="Tettelin H."/>
            <person name="Glass J.I."/>
            <person name="Rusch D."/>
            <person name="Podicherti R."/>
            <person name="Tsui H.-C.T."/>
            <person name="Winkler M.E."/>
        </authorList>
    </citation>
    <scope>NUCLEOTIDE SEQUENCE</scope>
</reference>
<proteinExistence type="inferred from homology"/>
<sequence length="392" mass="46099">LYQVVAHELQHIVFFHKINTWLPEPWEGIYSKTPGWVWEGLAEYETERWRPYRADINHKYHVLKNNMDKMDPHHDGFSKLLYWSDRFGDSTIVNTFSERNKLGLFQFEKAFKKHTGITVKQFNEDWRRHMNTYYYGYRSQKEPLDEIGEVVSLPIKKLDSFSFSADSFKIALLGKDDKNQWDRSLIVAVRDTAKERKKLEEQIKKDDNKNPGLFANLFGDGKKEEKKEKKKPKVLWDKKEIDFGRFHYISEYMNWSPSGEKLVYTKYHYGENQSMVYDVKIWDSKTNESKWLTMSMRTQDPAFSPDGSKIIFVAHDNSIANLYTMNEDGADLEQITKYDYDTQILCPSYSPDGAQVVFAMADKDANMDLYLLEFSSGSISRLTDDPTVDYNP</sequence>
<dbReference type="Gene3D" id="2.120.10.30">
    <property type="entry name" value="TolB, C-terminal domain"/>
    <property type="match status" value="1"/>
</dbReference>
<dbReference type="EMBL" id="UINC01090040">
    <property type="protein sequence ID" value="SVC41633.1"/>
    <property type="molecule type" value="Genomic_DNA"/>
</dbReference>
<evidence type="ECO:0000313" key="2">
    <source>
        <dbReference type="EMBL" id="SVC41633.1"/>
    </source>
</evidence>
<dbReference type="PANTHER" id="PTHR36842:SF1">
    <property type="entry name" value="PROTEIN TOLB"/>
    <property type="match status" value="1"/>
</dbReference>
<evidence type="ECO:0008006" key="3">
    <source>
        <dbReference type="Google" id="ProtNLM"/>
    </source>
</evidence>
<comment type="similarity">
    <text evidence="1">Belongs to the TolB family.</text>
</comment>
<evidence type="ECO:0000256" key="1">
    <source>
        <dbReference type="ARBA" id="ARBA00009820"/>
    </source>
</evidence>
<dbReference type="AlphaFoldDB" id="A0A382LYL5"/>
<organism evidence="2">
    <name type="scientific">marine metagenome</name>
    <dbReference type="NCBI Taxonomy" id="408172"/>
    <lineage>
        <taxon>unclassified sequences</taxon>
        <taxon>metagenomes</taxon>
        <taxon>ecological metagenomes</taxon>
    </lineage>
</organism>
<dbReference type="Pfam" id="PF07676">
    <property type="entry name" value="PD40"/>
    <property type="match status" value="1"/>
</dbReference>
<protein>
    <recommendedName>
        <fullName evidence="3">Peptidase MA-like domain-containing protein</fullName>
    </recommendedName>
</protein>
<name>A0A382LYL5_9ZZZZ</name>